<accession>A0A0F9K5L8</accession>
<proteinExistence type="predicted"/>
<dbReference type="AlphaFoldDB" id="A0A0F9K5L8"/>
<protein>
    <submittedName>
        <fullName evidence="1">Uncharacterized protein</fullName>
    </submittedName>
</protein>
<organism evidence="1">
    <name type="scientific">marine sediment metagenome</name>
    <dbReference type="NCBI Taxonomy" id="412755"/>
    <lineage>
        <taxon>unclassified sequences</taxon>
        <taxon>metagenomes</taxon>
        <taxon>ecological metagenomes</taxon>
    </lineage>
</organism>
<name>A0A0F9K5L8_9ZZZZ</name>
<reference evidence="1" key="1">
    <citation type="journal article" date="2015" name="Nature">
        <title>Complex archaea that bridge the gap between prokaryotes and eukaryotes.</title>
        <authorList>
            <person name="Spang A."/>
            <person name="Saw J.H."/>
            <person name="Jorgensen S.L."/>
            <person name="Zaremba-Niedzwiedzka K."/>
            <person name="Martijn J."/>
            <person name="Lind A.E."/>
            <person name="van Eijk R."/>
            <person name="Schleper C."/>
            <person name="Guy L."/>
            <person name="Ettema T.J."/>
        </authorList>
    </citation>
    <scope>NUCLEOTIDE SEQUENCE</scope>
</reference>
<gene>
    <name evidence="1" type="ORF">LCGC14_1445770</name>
</gene>
<comment type="caution">
    <text evidence="1">The sequence shown here is derived from an EMBL/GenBank/DDBJ whole genome shotgun (WGS) entry which is preliminary data.</text>
</comment>
<dbReference type="EMBL" id="LAZR01009906">
    <property type="protein sequence ID" value="KKM69951.1"/>
    <property type="molecule type" value="Genomic_DNA"/>
</dbReference>
<sequence>MDILTDMDTLAMNNRWIKDSHSVARISLSSGLYPPTALEYLDMMGLFETNWLTCNFEQFDKTMYGYPDE</sequence>
<evidence type="ECO:0000313" key="1">
    <source>
        <dbReference type="EMBL" id="KKM69951.1"/>
    </source>
</evidence>